<evidence type="ECO:0000313" key="4">
    <source>
        <dbReference type="EMBL" id="GMH86319.1"/>
    </source>
</evidence>
<dbReference type="PANTHER" id="PTHR22902">
    <property type="entry name" value="SESQUIPEDALIAN"/>
    <property type="match status" value="1"/>
</dbReference>
<dbReference type="Pfam" id="PF00169">
    <property type="entry name" value="PH"/>
    <property type="match status" value="1"/>
</dbReference>
<dbReference type="InterPro" id="IPR001849">
    <property type="entry name" value="PH_domain"/>
</dbReference>
<dbReference type="GO" id="GO:0005829">
    <property type="term" value="C:cytosol"/>
    <property type="evidence" value="ECO:0007669"/>
    <property type="project" value="GOC"/>
</dbReference>
<sequence length="516" mass="58520">MSPPQIVFTPSATITSESGHYTPHLLTNNRPNNRPNNTTQAEASIDNSGMLINAPTGYTTHEVTLRTTSQINSPITLSATLHKKGSTSRSWLPRLCVLKSCYIFYFPSESLNTPASGVVPLHSCTLTLPENGMRVFKYHKSTSARSGFEFAVKTNVGVNKNRNFFFTAETEEVRREWCEAIRGMREEYGSECYLKQETIEKSNSVESYFKVNPSSTATSYIRGLETELKETDDTVKRNCMDFYPDLVEASKVIQGFGKELSLLDEKFNGVYSAVEKIGRWEADWEEDETSTDDSEEEEEDSEMDVTLIRDFVDNMSFSSALMFVESRESSTSRVDSEGRRCIEEGLRHHLNPFNAEVFKLYCRVDRQRAVRHFNGVQLGRIEEAVKGKACLDVVKADHVLYAKWTIVKFFEVMRRATTEWEVYFPRDLLWVKFVMEAFESLGAAVYGPKALGGVNLDPGEEKEALFGKVADVIDLIGDKCQSFETTWGMPVVGIMKWEGDGREGVKEKVERWKDLV</sequence>
<protein>
    <recommendedName>
        <fullName evidence="3">PH domain-containing protein</fullName>
    </recommendedName>
</protein>
<feature type="region of interest" description="Disordered" evidence="2">
    <location>
        <begin position="1"/>
        <end position="41"/>
    </location>
</feature>
<dbReference type="GO" id="GO:0001881">
    <property type="term" value="P:receptor recycling"/>
    <property type="evidence" value="ECO:0007669"/>
    <property type="project" value="TreeGrafter"/>
</dbReference>
<name>A0A9W7BGB5_9STRA</name>
<feature type="region of interest" description="Disordered" evidence="2">
    <location>
        <begin position="282"/>
        <end position="302"/>
    </location>
</feature>
<dbReference type="GO" id="GO:0005769">
    <property type="term" value="C:early endosome"/>
    <property type="evidence" value="ECO:0007669"/>
    <property type="project" value="TreeGrafter"/>
</dbReference>
<evidence type="ECO:0000259" key="3">
    <source>
        <dbReference type="PROSITE" id="PS50003"/>
    </source>
</evidence>
<feature type="domain" description="PH" evidence="3">
    <location>
        <begin position="74"/>
        <end position="186"/>
    </location>
</feature>
<dbReference type="Proteomes" id="UP001165085">
    <property type="component" value="Unassembled WGS sequence"/>
</dbReference>
<evidence type="ECO:0000256" key="2">
    <source>
        <dbReference type="SAM" id="MobiDB-lite"/>
    </source>
</evidence>
<feature type="compositionally biased region" description="Low complexity" evidence="2">
    <location>
        <begin position="27"/>
        <end position="39"/>
    </location>
</feature>
<dbReference type="OrthoDB" id="10254483at2759"/>
<dbReference type="PANTHER" id="PTHR22902:SF27">
    <property type="entry name" value="PLECKSTRIN HOMOLOGY DOMAIN-CONTAINING FAMILY A MEMBER 3"/>
    <property type="match status" value="1"/>
</dbReference>
<accession>A0A9W7BGB5</accession>
<feature type="compositionally biased region" description="Acidic residues" evidence="2">
    <location>
        <begin position="283"/>
        <end position="302"/>
    </location>
</feature>
<dbReference type="PROSITE" id="PS50003">
    <property type="entry name" value="PH_DOMAIN"/>
    <property type="match status" value="1"/>
</dbReference>
<dbReference type="AlphaFoldDB" id="A0A9W7BGB5"/>
<evidence type="ECO:0000313" key="5">
    <source>
        <dbReference type="Proteomes" id="UP001165085"/>
    </source>
</evidence>
<keyword evidence="1" id="KW-0597">Phosphoprotein</keyword>
<dbReference type="InterPro" id="IPR011993">
    <property type="entry name" value="PH-like_dom_sf"/>
</dbReference>
<dbReference type="GO" id="GO:0007032">
    <property type="term" value="P:endosome organization"/>
    <property type="evidence" value="ECO:0007669"/>
    <property type="project" value="TreeGrafter"/>
</dbReference>
<dbReference type="EMBL" id="BRXY01000312">
    <property type="protein sequence ID" value="GMH86319.1"/>
    <property type="molecule type" value="Genomic_DNA"/>
</dbReference>
<reference evidence="5" key="1">
    <citation type="journal article" date="2023" name="Commun. Biol.">
        <title>Genome analysis of Parmales, the sister group of diatoms, reveals the evolutionary specialization of diatoms from phago-mixotrophs to photoautotrophs.</title>
        <authorList>
            <person name="Ban H."/>
            <person name="Sato S."/>
            <person name="Yoshikawa S."/>
            <person name="Yamada K."/>
            <person name="Nakamura Y."/>
            <person name="Ichinomiya M."/>
            <person name="Sato N."/>
            <person name="Blanc-Mathieu R."/>
            <person name="Endo H."/>
            <person name="Kuwata A."/>
            <person name="Ogata H."/>
        </authorList>
    </citation>
    <scope>NUCLEOTIDE SEQUENCE [LARGE SCALE GENOMIC DNA]</scope>
    <source>
        <strain evidence="5">NIES 3701</strain>
    </source>
</reference>
<proteinExistence type="predicted"/>
<keyword evidence="5" id="KW-1185">Reference proteome</keyword>
<dbReference type="SMART" id="SM00233">
    <property type="entry name" value="PH"/>
    <property type="match status" value="1"/>
</dbReference>
<feature type="compositionally biased region" description="Polar residues" evidence="2">
    <location>
        <begin position="8"/>
        <end position="19"/>
    </location>
</feature>
<organism evidence="4 5">
    <name type="scientific">Triparma strigata</name>
    <dbReference type="NCBI Taxonomy" id="1606541"/>
    <lineage>
        <taxon>Eukaryota</taxon>
        <taxon>Sar</taxon>
        <taxon>Stramenopiles</taxon>
        <taxon>Ochrophyta</taxon>
        <taxon>Bolidophyceae</taxon>
        <taxon>Parmales</taxon>
        <taxon>Triparmaceae</taxon>
        <taxon>Triparma</taxon>
    </lineage>
</organism>
<comment type="caution">
    <text evidence="4">The sequence shown here is derived from an EMBL/GenBank/DDBJ whole genome shotgun (WGS) entry which is preliminary data.</text>
</comment>
<dbReference type="Gene3D" id="2.30.29.30">
    <property type="entry name" value="Pleckstrin-homology domain (PH domain)/Phosphotyrosine-binding domain (PTB)"/>
    <property type="match status" value="1"/>
</dbReference>
<dbReference type="SUPFAM" id="SSF50729">
    <property type="entry name" value="PH domain-like"/>
    <property type="match status" value="1"/>
</dbReference>
<dbReference type="GO" id="GO:0042147">
    <property type="term" value="P:retrograde transport, endosome to Golgi"/>
    <property type="evidence" value="ECO:0007669"/>
    <property type="project" value="TreeGrafter"/>
</dbReference>
<dbReference type="InterPro" id="IPR045188">
    <property type="entry name" value="Boi1/Boi2-like"/>
</dbReference>
<dbReference type="GO" id="GO:0055037">
    <property type="term" value="C:recycling endosome"/>
    <property type="evidence" value="ECO:0007669"/>
    <property type="project" value="TreeGrafter"/>
</dbReference>
<gene>
    <name evidence="4" type="ORF">TrST_g64</name>
</gene>
<dbReference type="GO" id="GO:0005802">
    <property type="term" value="C:trans-Golgi network"/>
    <property type="evidence" value="ECO:0007669"/>
    <property type="project" value="TreeGrafter"/>
</dbReference>
<evidence type="ECO:0000256" key="1">
    <source>
        <dbReference type="ARBA" id="ARBA00022553"/>
    </source>
</evidence>